<gene>
    <name evidence="2" type="ORF">KVP70_29110</name>
    <name evidence="3" type="ORF">L1274_002874</name>
</gene>
<comment type="caution">
    <text evidence="2">The sequence shown here is derived from an EMBL/GenBank/DDBJ whole genome shotgun (WGS) entry which is preliminary data.</text>
</comment>
<reference evidence="3" key="2">
    <citation type="submission" date="2022-03" db="EMBL/GenBank/DDBJ databases">
        <title>Genome Encyclopedia of Bacteria and Archaea VI: Functional Genomics of Type Strains.</title>
        <authorList>
            <person name="Whitman W."/>
        </authorList>
    </citation>
    <scope>NUCLEOTIDE SEQUENCE</scope>
    <source>
        <strain evidence="3">HSC-15S17</strain>
    </source>
</reference>
<keyword evidence="5" id="KW-1185">Reference proteome</keyword>
<sequence length="313" mass="31432">MSILPALGPRALPASLYGANTRNDGKTNGATAATPLKAASSSPASLSDDALAQHVASVGNATVDFAQDFVNKFATSLFGDAGKGATISFDSASLDTSSSFAVGVQHTSGPNGSSDAAAFDLTDSSHFIGKGTITTADGRKFDFEVEVQYDAELSGAASQETSNSKPASDAASKRPVAANGASTDNLPSVQVPNIDFPGTLADLFQLIGRDLHSALSTGDNSPSQASNGIDRNTLRNLSLRLLSLVNSKDTNTYSAPTAADKVKPASDATGLQAVSDPIKAGPAGVSATPAPADDPISTTAANDAAPSAKDATS</sequence>
<dbReference type="AlphaFoldDB" id="A0AA41HAF7"/>
<evidence type="ECO:0000313" key="3">
    <source>
        <dbReference type="EMBL" id="MCP2009161.1"/>
    </source>
</evidence>
<dbReference type="EMBL" id="JALJZU010000005">
    <property type="protein sequence ID" value="MCP2009161.1"/>
    <property type="molecule type" value="Genomic_DNA"/>
</dbReference>
<proteinExistence type="predicted"/>
<feature type="compositionally biased region" description="Polar residues" evidence="1">
    <location>
        <begin position="18"/>
        <end position="29"/>
    </location>
</feature>
<feature type="region of interest" description="Disordered" evidence="1">
    <location>
        <begin position="154"/>
        <end position="191"/>
    </location>
</feature>
<dbReference type="Proteomes" id="UP001155901">
    <property type="component" value="Unassembled WGS sequence"/>
</dbReference>
<evidence type="ECO:0000313" key="4">
    <source>
        <dbReference type="Proteomes" id="UP001155901"/>
    </source>
</evidence>
<feature type="compositionally biased region" description="Low complexity" evidence="1">
    <location>
        <begin position="30"/>
        <end position="40"/>
    </location>
</feature>
<accession>A0AA41HAF7</accession>
<organism evidence="2 4">
    <name type="scientific">Duganella violaceipulchra</name>
    <dbReference type="NCBI Taxonomy" id="2849652"/>
    <lineage>
        <taxon>Bacteria</taxon>
        <taxon>Pseudomonadati</taxon>
        <taxon>Pseudomonadota</taxon>
        <taxon>Betaproteobacteria</taxon>
        <taxon>Burkholderiales</taxon>
        <taxon>Oxalobacteraceae</taxon>
        <taxon>Telluria group</taxon>
        <taxon>Duganella</taxon>
    </lineage>
</organism>
<evidence type="ECO:0000256" key="1">
    <source>
        <dbReference type="SAM" id="MobiDB-lite"/>
    </source>
</evidence>
<dbReference type="RefSeq" id="WP_217945879.1">
    <property type="nucleotide sequence ID" value="NZ_JAHTGR010000023.1"/>
</dbReference>
<dbReference type="EMBL" id="JAHTGR010000023">
    <property type="protein sequence ID" value="MBV6324982.1"/>
    <property type="molecule type" value="Genomic_DNA"/>
</dbReference>
<feature type="compositionally biased region" description="Polar residues" evidence="1">
    <location>
        <begin position="180"/>
        <end position="191"/>
    </location>
</feature>
<protein>
    <submittedName>
        <fullName evidence="2">Uncharacterized protein</fullName>
    </submittedName>
</protein>
<feature type="region of interest" description="Disordered" evidence="1">
    <location>
        <begin position="16"/>
        <end position="40"/>
    </location>
</feature>
<name>A0AA41HAF7_9BURK</name>
<evidence type="ECO:0000313" key="2">
    <source>
        <dbReference type="EMBL" id="MBV6324982.1"/>
    </source>
</evidence>
<dbReference type="Proteomes" id="UP001162889">
    <property type="component" value="Unassembled WGS sequence"/>
</dbReference>
<reference evidence="2" key="1">
    <citation type="submission" date="2021-07" db="EMBL/GenBank/DDBJ databases">
        <title>Characterization of violacein-producing bacteria and related species.</title>
        <authorList>
            <person name="Wilson H.S."/>
            <person name="De Leon M.E."/>
        </authorList>
    </citation>
    <scope>NUCLEOTIDE SEQUENCE</scope>
    <source>
        <strain evidence="2">HSC-15S17</strain>
    </source>
</reference>
<feature type="compositionally biased region" description="Low complexity" evidence="1">
    <location>
        <begin position="297"/>
        <end position="313"/>
    </location>
</feature>
<feature type="region of interest" description="Disordered" evidence="1">
    <location>
        <begin position="250"/>
        <end position="313"/>
    </location>
</feature>
<evidence type="ECO:0000313" key="5">
    <source>
        <dbReference type="Proteomes" id="UP001162889"/>
    </source>
</evidence>
<feature type="compositionally biased region" description="Polar residues" evidence="1">
    <location>
        <begin position="156"/>
        <end position="166"/>
    </location>
</feature>